<gene>
    <name evidence="2" type="ORF">NCTC11214_01569</name>
</gene>
<evidence type="ECO:0000313" key="2">
    <source>
        <dbReference type="EMBL" id="VDZ54897.1"/>
    </source>
</evidence>
<name>A0A447KP03_SEROD</name>
<sequence>MLTTLPRWQSGRLAPAPKSSADKVKLMRLRKGQRGRLLRQSLMLTAPALLLMGCTVKPPSSPPDWQQVNAPAVPQLPAEARQEPLAASCLPSCSAALTSERENWRQLLIRQGSEG</sequence>
<protein>
    <submittedName>
        <fullName evidence="2">Uncharacterized protein</fullName>
    </submittedName>
</protein>
<dbReference type="EMBL" id="LR134117">
    <property type="protein sequence ID" value="VDZ54897.1"/>
    <property type="molecule type" value="Genomic_DNA"/>
</dbReference>
<dbReference type="Proteomes" id="UP000281391">
    <property type="component" value="Chromosome"/>
</dbReference>
<reference evidence="2 3" key="1">
    <citation type="submission" date="2018-12" db="EMBL/GenBank/DDBJ databases">
        <authorList>
            <consortium name="Pathogen Informatics"/>
        </authorList>
    </citation>
    <scope>NUCLEOTIDE SEQUENCE [LARGE SCALE GENOMIC DNA]</scope>
    <source>
        <strain evidence="2 3">NCTC11214</strain>
    </source>
</reference>
<accession>A0A447KP03</accession>
<organism evidence="2 3">
    <name type="scientific">Serratia odorifera</name>
    <dbReference type="NCBI Taxonomy" id="618"/>
    <lineage>
        <taxon>Bacteria</taxon>
        <taxon>Pseudomonadati</taxon>
        <taxon>Pseudomonadota</taxon>
        <taxon>Gammaproteobacteria</taxon>
        <taxon>Enterobacterales</taxon>
        <taxon>Yersiniaceae</taxon>
        <taxon>Serratia</taxon>
    </lineage>
</organism>
<evidence type="ECO:0000256" key="1">
    <source>
        <dbReference type="SAM" id="MobiDB-lite"/>
    </source>
</evidence>
<evidence type="ECO:0000313" key="3">
    <source>
        <dbReference type="Proteomes" id="UP000281391"/>
    </source>
</evidence>
<dbReference type="AlphaFoldDB" id="A0A447KP03"/>
<dbReference type="KEGG" id="sof:NCTC11214_01569"/>
<feature type="region of interest" description="Disordered" evidence="1">
    <location>
        <begin position="1"/>
        <end position="22"/>
    </location>
</feature>
<proteinExistence type="predicted"/>